<protein>
    <submittedName>
        <fullName evidence="1">Uncharacterized protein</fullName>
    </submittedName>
</protein>
<dbReference type="RefSeq" id="WP_202778027.1">
    <property type="nucleotide sequence ID" value="NZ_CP065425.1"/>
</dbReference>
<name>A0ABX7E3P2_9BACI</name>
<evidence type="ECO:0000313" key="2">
    <source>
        <dbReference type="Proteomes" id="UP000595691"/>
    </source>
</evidence>
<gene>
    <name evidence="1" type="ORF">I5776_18595</name>
</gene>
<keyword evidence="2" id="KW-1185">Reference proteome</keyword>
<reference evidence="1 2" key="1">
    <citation type="submission" date="2020-11" db="EMBL/GenBank/DDBJ databases">
        <title>Taxonomic evaluation of the Bacillus sporothermodurans group of bacteria based on whole genome sequences.</title>
        <authorList>
            <person name="Fiedler G."/>
            <person name="Herbstmann A.-D."/>
            <person name="Doll E."/>
            <person name="Wenning M."/>
            <person name="Brinks E."/>
            <person name="Kabisch J."/>
            <person name="Breitenwieser F."/>
            <person name="Lappann M."/>
            <person name="Boehnlein C."/>
            <person name="Franz C."/>
        </authorList>
    </citation>
    <scope>NUCLEOTIDE SEQUENCE [LARGE SCALE GENOMIC DNA]</scope>
    <source>
        <strain evidence="1 2">JCM 19841</strain>
    </source>
</reference>
<proteinExistence type="predicted"/>
<organism evidence="1 2">
    <name type="scientific">Heyndrickxia vini</name>
    <dbReference type="NCBI Taxonomy" id="1476025"/>
    <lineage>
        <taxon>Bacteria</taxon>
        <taxon>Bacillati</taxon>
        <taxon>Bacillota</taxon>
        <taxon>Bacilli</taxon>
        <taxon>Bacillales</taxon>
        <taxon>Bacillaceae</taxon>
        <taxon>Heyndrickxia</taxon>
    </lineage>
</organism>
<evidence type="ECO:0000313" key="1">
    <source>
        <dbReference type="EMBL" id="QQZ08977.1"/>
    </source>
</evidence>
<dbReference type="EMBL" id="CP065425">
    <property type="protein sequence ID" value="QQZ08977.1"/>
    <property type="molecule type" value="Genomic_DNA"/>
</dbReference>
<sequence length="100" mass="11873">MLKIIEDDVRFPEAFEKGRTISRTYRTYPYKVYQANCALRGIDYGFSDQEGMFFRTTIDTSSQIISPYEVKVTITFGFRSREFDKKTDETIKYSLFLQYV</sequence>
<dbReference type="Proteomes" id="UP000595691">
    <property type="component" value="Chromosome"/>
</dbReference>
<accession>A0ABX7E3P2</accession>